<dbReference type="GO" id="GO:0043709">
    <property type="term" value="P:cell adhesion involved in single-species biofilm formation"/>
    <property type="evidence" value="ECO:0007669"/>
    <property type="project" value="TreeGrafter"/>
</dbReference>
<dbReference type="InterPro" id="IPR036937">
    <property type="entry name" value="Adhesion_dom_fimbrial_sf"/>
</dbReference>
<gene>
    <name evidence="5" type="ORF">BS411_08400</name>
</gene>
<evidence type="ECO:0000256" key="3">
    <source>
        <dbReference type="ARBA" id="ARBA00023263"/>
    </source>
</evidence>
<evidence type="ECO:0000256" key="4">
    <source>
        <dbReference type="SAM" id="SignalP"/>
    </source>
</evidence>
<keyword evidence="4" id="KW-0732">Signal</keyword>
<organism evidence="5">
    <name type="scientific">Cronobacter turicensis</name>
    <dbReference type="NCBI Taxonomy" id="413502"/>
    <lineage>
        <taxon>Bacteria</taxon>
        <taxon>Pseudomonadati</taxon>
        <taxon>Pseudomonadota</taxon>
        <taxon>Gammaproteobacteria</taxon>
        <taxon>Enterobacterales</taxon>
        <taxon>Enterobacteriaceae</taxon>
        <taxon>Cronobacter</taxon>
    </lineage>
</organism>
<comment type="subcellular location">
    <subcellularLocation>
        <location evidence="1">Fimbrium</location>
    </subcellularLocation>
</comment>
<comment type="caution">
    <text evidence="5">The sequence shown here is derived from an EMBL/GenBank/DDBJ whole genome shotgun (WGS) entry which is preliminary data.</text>
</comment>
<dbReference type="RefSeq" id="WP_075198148.1">
    <property type="nucleotide sequence ID" value="NZ_CP187984.1"/>
</dbReference>
<dbReference type="InterPro" id="IPR039458">
    <property type="entry name" value="FimA-like"/>
</dbReference>
<sequence>MRKINLVYCALALGLISGYAEAVSQGTVTFNGKLIAETCEIDTNDVDKTVTLPTISTQTLAKAGDEAGSTTFTIKAVNCPAAITKVAAHFEALDSTGFNPVTGNLTNAAAAGAAKNVEVRLYNTDSSVISVGETGAAFDVQSDQTAEMRYIGGYYASAATEAGDVTAKVNYTLSYP</sequence>
<keyword evidence="3" id="KW-0281">Fimbrium</keyword>
<dbReference type="Pfam" id="PF16970">
    <property type="entry name" value="FimA"/>
    <property type="match status" value="1"/>
</dbReference>
<dbReference type="AlphaFoldDB" id="A0A2T7B6C8"/>
<name>A0A2T7B6C8_9ENTR</name>
<protein>
    <submittedName>
        <fullName evidence="5">F17 fimbrial protein</fullName>
    </submittedName>
</protein>
<dbReference type="PANTHER" id="PTHR33420:SF10">
    <property type="entry name" value="FIMBRIAE MAJOR SUBUNIT"/>
    <property type="match status" value="1"/>
</dbReference>
<evidence type="ECO:0000313" key="5">
    <source>
        <dbReference type="EMBL" id="PUX23220.1"/>
    </source>
</evidence>
<dbReference type="InterPro" id="IPR050263">
    <property type="entry name" value="Bact_Fimbrial_Adh_Pro"/>
</dbReference>
<dbReference type="EMBL" id="MSAG01000013">
    <property type="protein sequence ID" value="PUX23220.1"/>
    <property type="molecule type" value="Genomic_DNA"/>
</dbReference>
<reference evidence="5" key="1">
    <citation type="submission" date="2016-12" db="EMBL/GenBank/DDBJ databases">
        <title>Analysis of the Molecular Diversity Among Cronobacter Species Isolated from Filth Flies Using a Pan Genomic DNA Microarray.</title>
        <authorList>
            <person name="Pava-Ripoll M."/>
            <person name="Tall B."/>
            <person name="Farber J."/>
            <person name="Fanning S."/>
            <person name="Lehner A."/>
            <person name="Stephan R."/>
            <person name="Pagotto F."/>
            <person name="Iverson C."/>
            <person name="Ziobro G."/>
            <person name="Miller A."/>
            <person name="Pearson R."/>
            <person name="Yan Q."/>
            <person name="Kim M."/>
            <person name="Jeong S."/>
            <person name="Park J."/>
            <person name="Jun S."/>
            <person name="Choi H."/>
            <person name="Chung T."/>
            <person name="Yoo Y."/>
            <person name="Park E."/>
            <person name="Hwang S."/>
            <person name="Lee B."/>
            <person name="Sathyamoorthy V."/>
            <person name="Carter L."/>
            <person name="Mammel M."/>
            <person name="Jackson S."/>
            <person name="Kothary M."/>
            <person name="Patel I."/>
            <person name="Grim C."/>
            <person name="Gopinath G."/>
            <person name="Gangiredla J."/>
            <person name="Chase H."/>
        </authorList>
    </citation>
    <scope>NUCLEOTIDE SEQUENCE [LARGE SCALE GENOMIC DNA]</scope>
    <source>
        <strain evidence="5">MOD1-Sh41s</strain>
    </source>
</reference>
<evidence type="ECO:0000256" key="2">
    <source>
        <dbReference type="ARBA" id="ARBA00006671"/>
    </source>
</evidence>
<dbReference type="OrthoDB" id="6466381at2"/>
<evidence type="ECO:0000256" key="1">
    <source>
        <dbReference type="ARBA" id="ARBA00004561"/>
    </source>
</evidence>
<accession>A0A2T7B6C8</accession>
<dbReference type="PANTHER" id="PTHR33420">
    <property type="entry name" value="FIMBRIAL SUBUNIT ELFA-RELATED"/>
    <property type="match status" value="1"/>
</dbReference>
<feature type="chain" id="PRO_5015687857" evidence="4">
    <location>
        <begin position="23"/>
        <end position="176"/>
    </location>
</feature>
<dbReference type="SUPFAM" id="SSF49401">
    <property type="entry name" value="Bacterial adhesins"/>
    <property type="match status" value="1"/>
</dbReference>
<dbReference type="Gene3D" id="2.60.40.1090">
    <property type="entry name" value="Fimbrial-type adhesion domain"/>
    <property type="match status" value="1"/>
</dbReference>
<comment type="similarity">
    <text evidence="2">Belongs to the fimbrial protein family.</text>
</comment>
<proteinExistence type="inferred from homology"/>
<feature type="signal peptide" evidence="4">
    <location>
        <begin position="1"/>
        <end position="22"/>
    </location>
</feature>
<dbReference type="GO" id="GO:0009289">
    <property type="term" value="C:pilus"/>
    <property type="evidence" value="ECO:0007669"/>
    <property type="project" value="UniProtKB-SubCell"/>
</dbReference>
<dbReference type="InterPro" id="IPR008966">
    <property type="entry name" value="Adhesion_dom_sf"/>
</dbReference>